<evidence type="ECO:0000256" key="3">
    <source>
        <dbReference type="ARBA" id="ARBA00023163"/>
    </source>
</evidence>
<evidence type="ECO:0000256" key="1">
    <source>
        <dbReference type="ARBA" id="ARBA00023015"/>
    </source>
</evidence>
<dbReference type="SUPFAM" id="SSF46785">
    <property type="entry name" value="Winged helix' DNA-binding domain"/>
    <property type="match status" value="1"/>
</dbReference>
<dbReference type="InterPro" id="IPR036390">
    <property type="entry name" value="WH_DNA-bd_sf"/>
</dbReference>
<dbReference type="Proteomes" id="UP001385892">
    <property type="component" value="Unassembled WGS sequence"/>
</dbReference>
<name>A0ABU8WFD4_9BURK</name>
<dbReference type="PANTHER" id="PTHR43537:SF24">
    <property type="entry name" value="GLUCONATE OPERON TRANSCRIPTIONAL REPRESSOR"/>
    <property type="match status" value="1"/>
</dbReference>
<dbReference type="InterPro" id="IPR008920">
    <property type="entry name" value="TF_FadR/GntR_C"/>
</dbReference>
<keyword evidence="3" id="KW-0804">Transcription</keyword>
<sequence>MPIKKPEPGAARAEAPPARAKKAASRQLQTLPEQIAEHIFNAIASGEYAPGDRIREESLAEEFEVSRGPVREALRILESDSVVRILPNRGAHVTQLSIKEVGDIFEIRRTLSGAMVARLSAEEAVAVAASLDADIKALDALAQDPNADGTAYFDTSFRLGRVLRDNCGNERMAEILSSLSRQTLRYTQLGLATPARRKESARNWRAMQKALKAGNVEAAAESVEKLIEDSKREAVRQLQAREAGEGA</sequence>
<feature type="domain" description="HTH gntR-type" evidence="5">
    <location>
        <begin position="29"/>
        <end position="96"/>
    </location>
</feature>
<dbReference type="SUPFAM" id="SSF48008">
    <property type="entry name" value="GntR ligand-binding domain-like"/>
    <property type="match status" value="1"/>
</dbReference>
<evidence type="ECO:0000256" key="2">
    <source>
        <dbReference type="ARBA" id="ARBA00023125"/>
    </source>
</evidence>
<dbReference type="SMART" id="SM00345">
    <property type="entry name" value="HTH_GNTR"/>
    <property type="match status" value="1"/>
</dbReference>
<accession>A0ABU8WFD4</accession>
<dbReference type="Gene3D" id="1.10.10.10">
    <property type="entry name" value="Winged helix-like DNA-binding domain superfamily/Winged helix DNA-binding domain"/>
    <property type="match status" value="1"/>
</dbReference>
<evidence type="ECO:0000313" key="6">
    <source>
        <dbReference type="EMBL" id="MEJ8846074.1"/>
    </source>
</evidence>
<feature type="region of interest" description="Disordered" evidence="4">
    <location>
        <begin position="1"/>
        <end position="26"/>
    </location>
</feature>
<keyword evidence="2" id="KW-0238">DNA-binding</keyword>
<evidence type="ECO:0000259" key="5">
    <source>
        <dbReference type="PROSITE" id="PS50949"/>
    </source>
</evidence>
<reference evidence="6 7" key="1">
    <citation type="submission" date="2024-03" db="EMBL/GenBank/DDBJ databases">
        <title>Novel species of the genus Variovorax.</title>
        <authorList>
            <person name="Liu Q."/>
            <person name="Xin Y.-H."/>
        </authorList>
    </citation>
    <scope>NUCLEOTIDE SEQUENCE [LARGE SCALE GENOMIC DNA]</scope>
    <source>
        <strain evidence="6 7">KACC 18900</strain>
    </source>
</reference>
<dbReference type="Gene3D" id="1.20.120.530">
    <property type="entry name" value="GntR ligand-binding domain-like"/>
    <property type="match status" value="1"/>
</dbReference>
<dbReference type="InterPro" id="IPR036388">
    <property type="entry name" value="WH-like_DNA-bd_sf"/>
</dbReference>
<evidence type="ECO:0000313" key="7">
    <source>
        <dbReference type="Proteomes" id="UP001385892"/>
    </source>
</evidence>
<dbReference type="InterPro" id="IPR011711">
    <property type="entry name" value="GntR_C"/>
</dbReference>
<dbReference type="CDD" id="cd07377">
    <property type="entry name" value="WHTH_GntR"/>
    <property type="match status" value="1"/>
</dbReference>
<dbReference type="InterPro" id="IPR000524">
    <property type="entry name" value="Tscrpt_reg_HTH_GntR"/>
</dbReference>
<dbReference type="EMBL" id="JBBKZT010000002">
    <property type="protein sequence ID" value="MEJ8846074.1"/>
    <property type="molecule type" value="Genomic_DNA"/>
</dbReference>
<gene>
    <name evidence="6" type="ORF">WKW82_05425</name>
</gene>
<comment type="caution">
    <text evidence="6">The sequence shown here is derived from an EMBL/GenBank/DDBJ whole genome shotgun (WGS) entry which is preliminary data.</text>
</comment>
<dbReference type="PROSITE" id="PS50949">
    <property type="entry name" value="HTH_GNTR"/>
    <property type="match status" value="1"/>
</dbReference>
<organism evidence="6 7">
    <name type="scientific">Variovorax rhizosphaerae</name>
    <dbReference type="NCBI Taxonomy" id="1836200"/>
    <lineage>
        <taxon>Bacteria</taxon>
        <taxon>Pseudomonadati</taxon>
        <taxon>Pseudomonadota</taxon>
        <taxon>Betaproteobacteria</taxon>
        <taxon>Burkholderiales</taxon>
        <taxon>Comamonadaceae</taxon>
        <taxon>Variovorax</taxon>
    </lineage>
</organism>
<feature type="compositionally biased region" description="Low complexity" evidence="4">
    <location>
        <begin position="8"/>
        <end position="18"/>
    </location>
</feature>
<dbReference type="PANTHER" id="PTHR43537">
    <property type="entry name" value="TRANSCRIPTIONAL REGULATOR, GNTR FAMILY"/>
    <property type="match status" value="1"/>
</dbReference>
<evidence type="ECO:0000256" key="4">
    <source>
        <dbReference type="SAM" id="MobiDB-lite"/>
    </source>
</evidence>
<proteinExistence type="predicted"/>
<keyword evidence="1" id="KW-0805">Transcription regulation</keyword>
<protein>
    <submittedName>
        <fullName evidence="6">GntR family transcriptional regulator</fullName>
    </submittedName>
</protein>
<dbReference type="Pfam" id="PF07729">
    <property type="entry name" value="FCD"/>
    <property type="match status" value="1"/>
</dbReference>
<dbReference type="RefSeq" id="WP_340341226.1">
    <property type="nucleotide sequence ID" value="NZ_JBBKZT010000002.1"/>
</dbReference>
<keyword evidence="7" id="KW-1185">Reference proteome</keyword>
<dbReference type="SMART" id="SM00895">
    <property type="entry name" value="FCD"/>
    <property type="match status" value="1"/>
</dbReference>
<dbReference type="Pfam" id="PF00392">
    <property type="entry name" value="GntR"/>
    <property type="match status" value="1"/>
</dbReference>